<dbReference type="PANTHER" id="PTHR33164:SF106">
    <property type="entry name" value="TRANSCRIPTIONAL REGULATORY PROTEIN"/>
    <property type="match status" value="1"/>
</dbReference>
<dbReference type="SUPFAM" id="SSF46785">
    <property type="entry name" value="Winged helix' DNA-binding domain"/>
    <property type="match status" value="1"/>
</dbReference>
<protein>
    <submittedName>
        <fullName evidence="2">MarR family winged helix-turn-helix transcriptional regulator</fullName>
    </submittedName>
</protein>
<dbReference type="SMART" id="SM00347">
    <property type="entry name" value="HTH_MARR"/>
    <property type="match status" value="1"/>
</dbReference>
<dbReference type="EMBL" id="JBHSIV010000024">
    <property type="protein sequence ID" value="MFC5064538.1"/>
    <property type="molecule type" value="Genomic_DNA"/>
</dbReference>
<dbReference type="Pfam" id="PF12802">
    <property type="entry name" value="MarR_2"/>
    <property type="match status" value="1"/>
</dbReference>
<feature type="domain" description="HTH marR-type" evidence="1">
    <location>
        <begin position="29"/>
        <end position="133"/>
    </location>
</feature>
<evidence type="ECO:0000313" key="2">
    <source>
        <dbReference type="EMBL" id="MFC5064538.1"/>
    </source>
</evidence>
<dbReference type="Proteomes" id="UP001595947">
    <property type="component" value="Unassembled WGS sequence"/>
</dbReference>
<dbReference type="RefSeq" id="WP_378037882.1">
    <property type="nucleotide sequence ID" value="NZ_JBHSIV010000024.1"/>
</dbReference>
<dbReference type="Gene3D" id="1.10.10.10">
    <property type="entry name" value="Winged helix-like DNA-binding domain superfamily/Winged helix DNA-binding domain"/>
    <property type="match status" value="1"/>
</dbReference>
<accession>A0ABV9YPD6</accession>
<organism evidence="2 3">
    <name type="scientific">Actinomycetospora atypica</name>
    <dbReference type="NCBI Taxonomy" id="1290095"/>
    <lineage>
        <taxon>Bacteria</taxon>
        <taxon>Bacillati</taxon>
        <taxon>Actinomycetota</taxon>
        <taxon>Actinomycetes</taxon>
        <taxon>Pseudonocardiales</taxon>
        <taxon>Pseudonocardiaceae</taxon>
        <taxon>Actinomycetospora</taxon>
    </lineage>
</organism>
<dbReference type="PANTHER" id="PTHR33164">
    <property type="entry name" value="TRANSCRIPTIONAL REGULATOR, MARR FAMILY"/>
    <property type="match status" value="1"/>
</dbReference>
<dbReference type="InterPro" id="IPR036390">
    <property type="entry name" value="WH_DNA-bd_sf"/>
</dbReference>
<evidence type="ECO:0000259" key="1">
    <source>
        <dbReference type="SMART" id="SM00347"/>
    </source>
</evidence>
<dbReference type="InterPro" id="IPR036388">
    <property type="entry name" value="WH-like_DNA-bd_sf"/>
</dbReference>
<evidence type="ECO:0000313" key="3">
    <source>
        <dbReference type="Proteomes" id="UP001595947"/>
    </source>
</evidence>
<dbReference type="InterPro" id="IPR039422">
    <property type="entry name" value="MarR/SlyA-like"/>
</dbReference>
<reference evidence="3" key="1">
    <citation type="journal article" date="2019" name="Int. J. Syst. Evol. Microbiol.">
        <title>The Global Catalogue of Microorganisms (GCM) 10K type strain sequencing project: providing services to taxonomists for standard genome sequencing and annotation.</title>
        <authorList>
            <consortium name="The Broad Institute Genomics Platform"/>
            <consortium name="The Broad Institute Genome Sequencing Center for Infectious Disease"/>
            <person name="Wu L."/>
            <person name="Ma J."/>
        </authorList>
    </citation>
    <scope>NUCLEOTIDE SEQUENCE [LARGE SCALE GENOMIC DNA]</scope>
    <source>
        <strain evidence="3">CGMCC 4.7093</strain>
    </source>
</reference>
<gene>
    <name evidence="2" type="ORF">ACFPBZ_20115</name>
</gene>
<comment type="caution">
    <text evidence="2">The sequence shown here is derived from an EMBL/GenBank/DDBJ whole genome shotgun (WGS) entry which is preliminary data.</text>
</comment>
<dbReference type="InterPro" id="IPR000835">
    <property type="entry name" value="HTH_MarR-typ"/>
</dbReference>
<sequence>MDDEVAAHRNRLLTGLRSFGARYAEITRRFADHLGLHATDATALTEILTAEDSGTPITPARLARRLGLTSGATTILLNRLEAAGYVVRSREHTDRRVVSLRSGPGTNERAYAFFAPLAEALDAMLDPHPRPQLEHTEALLDELDTTLAGLLDEGRLG</sequence>
<keyword evidence="3" id="KW-1185">Reference proteome</keyword>
<proteinExistence type="predicted"/>
<name>A0ABV9YPD6_9PSEU</name>